<evidence type="ECO:0000313" key="2">
    <source>
        <dbReference type="Proteomes" id="UP000251584"/>
    </source>
</evidence>
<proteinExistence type="predicted"/>
<dbReference type="EMBL" id="UAVY01000001">
    <property type="protein sequence ID" value="SQB21241.1"/>
    <property type="molecule type" value="Genomic_DNA"/>
</dbReference>
<organism evidence="1 2">
    <name type="scientific">Citrobacter koseri</name>
    <name type="common">Citrobacter diversus</name>
    <dbReference type="NCBI Taxonomy" id="545"/>
    <lineage>
        <taxon>Bacteria</taxon>
        <taxon>Pseudomonadati</taxon>
        <taxon>Pseudomonadota</taxon>
        <taxon>Gammaproteobacteria</taxon>
        <taxon>Enterobacterales</taxon>
        <taxon>Enterobacteriaceae</taxon>
        <taxon>Citrobacter</taxon>
    </lineage>
</organism>
<sequence>MAVTPYPACKIPRRPGKRSATGQHKTSAATCAAFPAITRILPLTKKFFVSHWRLIRVRHAHMLNVVVIVRHANHQFCRLTQIFPGLRKRYQTSLPPVTQMPSPVKKRAAYLKISARLSPAPQSLQRFRAWLSYGVSCAVGLSSFSAAKRSF</sequence>
<reference evidence="1 2" key="1">
    <citation type="submission" date="2018-06" db="EMBL/GenBank/DDBJ databases">
        <authorList>
            <consortium name="Pathogen Informatics"/>
            <person name="Doyle S."/>
        </authorList>
    </citation>
    <scope>NUCLEOTIDE SEQUENCE [LARGE SCALE GENOMIC DNA]</scope>
    <source>
        <strain evidence="1 2">NCTC10786</strain>
    </source>
</reference>
<gene>
    <name evidence="1" type="ORF">NCTC10786_00613</name>
</gene>
<accession>A0A2X2V6J2</accession>
<protein>
    <submittedName>
        <fullName evidence="1">Uncharacterized protein</fullName>
    </submittedName>
</protein>
<dbReference type="AlphaFoldDB" id="A0A2X2V6J2"/>
<name>A0A2X2V6J2_CITKO</name>
<dbReference type="Proteomes" id="UP000251584">
    <property type="component" value="Unassembled WGS sequence"/>
</dbReference>
<evidence type="ECO:0000313" key="1">
    <source>
        <dbReference type="EMBL" id="SQB21241.1"/>
    </source>
</evidence>